<proteinExistence type="predicted"/>
<reference evidence="2 3" key="1">
    <citation type="submission" date="2020-04" db="EMBL/GenBank/DDBJ databases">
        <title>Enterovirga sp. isolate from soil.</title>
        <authorList>
            <person name="Chea S."/>
            <person name="Kim D.-U."/>
        </authorList>
    </citation>
    <scope>NUCLEOTIDE SEQUENCE [LARGE SCALE GENOMIC DNA]</scope>
    <source>
        <strain evidence="2 3">DB1703</strain>
    </source>
</reference>
<feature type="signal peptide" evidence="1">
    <location>
        <begin position="1"/>
        <end position="23"/>
    </location>
</feature>
<protein>
    <recommendedName>
        <fullName evidence="4">Exo-alpha-sialidase</fullName>
    </recommendedName>
</protein>
<dbReference type="AlphaFoldDB" id="A0A849I3P1"/>
<evidence type="ECO:0000313" key="3">
    <source>
        <dbReference type="Proteomes" id="UP000564885"/>
    </source>
</evidence>
<evidence type="ECO:0008006" key="4">
    <source>
        <dbReference type="Google" id="ProtNLM"/>
    </source>
</evidence>
<dbReference type="Proteomes" id="UP000564885">
    <property type="component" value="Unassembled WGS sequence"/>
</dbReference>
<sequence>MRRAGAGPLLLLSAALAAGQARAAGEPPLAAVTLVGGAETVFSAMRDACDGDDVPDAPARAFRDAEGGIVMFGLHTKNRALRGPDFARLRIDCTPAMPSKGDPDPAAYDDASWIAATWTEDGRRVEALVHHEYQANTHPGRCSRKEYLACWYNTVVAVSSRDGGRSFDRPEPPKVVAAAPFRQEVGQGRHRGFFNPSNIFGQGRSRYFLSSTTGWAGQEGGACLFRTSDPSDPSSWRAFDGTGFSLRFGDPYRDGAGTKPCRTIWPFPAPVGSVVRHRPSGAWIAVFQASANADLFPEAGFYTTSSRDLLTWDKPRLLLAGRTLYDDPCTSGGRLISYPSLIDPEAEGRNFDDVGASAQLYYATLRVDGCQITSDRDLQRRRVAIQVWP</sequence>
<evidence type="ECO:0000256" key="1">
    <source>
        <dbReference type="SAM" id="SignalP"/>
    </source>
</evidence>
<feature type="chain" id="PRO_5032886569" description="Exo-alpha-sialidase" evidence="1">
    <location>
        <begin position="24"/>
        <end position="389"/>
    </location>
</feature>
<accession>A0A849I3P1</accession>
<gene>
    <name evidence="2" type="ORF">HJG44_07575</name>
</gene>
<keyword evidence="1" id="KW-0732">Signal</keyword>
<dbReference type="EMBL" id="JABEPP010000002">
    <property type="protein sequence ID" value="NNM72254.1"/>
    <property type="molecule type" value="Genomic_DNA"/>
</dbReference>
<organism evidence="2 3">
    <name type="scientific">Enterovirga aerilata</name>
    <dbReference type="NCBI Taxonomy" id="2730920"/>
    <lineage>
        <taxon>Bacteria</taxon>
        <taxon>Pseudomonadati</taxon>
        <taxon>Pseudomonadota</taxon>
        <taxon>Alphaproteobacteria</taxon>
        <taxon>Hyphomicrobiales</taxon>
        <taxon>Methylobacteriaceae</taxon>
        <taxon>Enterovirga</taxon>
    </lineage>
</organism>
<keyword evidence="3" id="KW-1185">Reference proteome</keyword>
<name>A0A849I3P1_9HYPH</name>
<evidence type="ECO:0000313" key="2">
    <source>
        <dbReference type="EMBL" id="NNM72254.1"/>
    </source>
</evidence>
<comment type="caution">
    <text evidence="2">The sequence shown here is derived from an EMBL/GenBank/DDBJ whole genome shotgun (WGS) entry which is preliminary data.</text>
</comment>